<name>A0ABS4Z6Z6_9ACTN</name>
<dbReference type="PANTHER" id="PTHR16222:SF24">
    <property type="entry name" value="ADP-RIBOSYLHYDROLASE ARH3"/>
    <property type="match status" value="1"/>
</dbReference>
<organism evidence="3 4">
    <name type="scientific">Microlunatus capsulatus</name>
    <dbReference type="NCBI Taxonomy" id="99117"/>
    <lineage>
        <taxon>Bacteria</taxon>
        <taxon>Bacillati</taxon>
        <taxon>Actinomycetota</taxon>
        <taxon>Actinomycetes</taxon>
        <taxon>Propionibacteriales</taxon>
        <taxon>Propionibacteriaceae</taxon>
        <taxon>Microlunatus</taxon>
    </lineage>
</organism>
<protein>
    <recommendedName>
        <fullName evidence="5">ADP-ribosylglycohydrolase</fullName>
    </recommendedName>
</protein>
<reference evidence="3 4" key="1">
    <citation type="submission" date="2021-03" db="EMBL/GenBank/DDBJ databases">
        <title>Sequencing the genomes of 1000 actinobacteria strains.</title>
        <authorList>
            <person name="Klenk H.-P."/>
        </authorList>
    </citation>
    <scope>NUCLEOTIDE SEQUENCE [LARGE SCALE GENOMIC DNA]</scope>
    <source>
        <strain evidence="3 4">DSM 12936</strain>
    </source>
</reference>
<dbReference type="SUPFAM" id="SSF52799">
    <property type="entry name" value="(Phosphotyrosine protein) phosphatases II"/>
    <property type="match status" value="1"/>
</dbReference>
<evidence type="ECO:0000256" key="2">
    <source>
        <dbReference type="ARBA" id="ARBA00022801"/>
    </source>
</evidence>
<dbReference type="Pfam" id="PF03747">
    <property type="entry name" value="ADP_ribosyl_GH"/>
    <property type="match status" value="1"/>
</dbReference>
<evidence type="ECO:0000256" key="1">
    <source>
        <dbReference type="ARBA" id="ARBA00010702"/>
    </source>
</evidence>
<comment type="similarity">
    <text evidence="1">Belongs to the ADP-ribosylglycohydrolase family.</text>
</comment>
<evidence type="ECO:0000313" key="3">
    <source>
        <dbReference type="EMBL" id="MBP2416821.1"/>
    </source>
</evidence>
<sequence>MTPAPAPLSPPLTTAQSDRAAGVLLALACGDALGAGYEFGPPLPATTEIRMRGGGSFGWAPGEWTDDTSMAVAIAEVPAAGLDLRTAAAQDSIAVRWVGWGRHAKDVGVQTRRVLTSAADRSAGRPTAAHLREVAAELHEATGRTGGNGSLMRTAPVALAHLHDPDALVEAALALSALTHADPEAGEACVLWCLAIRHAVLHGTFDGLRLSLDRLPADRRQVWAQRLDVAEQREPASFAHNGWVVEALQGAWSAISRTAVPDAGEGGLQPADHLRLALEAAVRGGRDTDTVAAIAGALLGARWGASAVPAAWRRLLHGWPGLRARDLVRLGVLSAHQGRPDRAGWPSAPVVDYGRWAERNVLVQHPHDPRVWLAGVGALDRLPEGVDAVVSLCRLGSSEVPAAGVAPGDHVEVWLVDSADPAQNPHLPFVLDDAAAAVRQLRSEGRTVLLHCVQAQSRTPAVAALYGALVTGRPARECLADVLRVLPRARPNRALRAEVAAR</sequence>
<dbReference type="RefSeq" id="WP_210054817.1">
    <property type="nucleotide sequence ID" value="NZ_BAAAMH010000013.1"/>
</dbReference>
<dbReference type="InterPro" id="IPR005502">
    <property type="entry name" value="Ribosyl_crysJ1"/>
</dbReference>
<dbReference type="InterPro" id="IPR036705">
    <property type="entry name" value="Ribosyl_crysJ1_sf"/>
</dbReference>
<dbReference type="PANTHER" id="PTHR16222">
    <property type="entry name" value="ADP-RIBOSYLGLYCOHYDROLASE"/>
    <property type="match status" value="1"/>
</dbReference>
<gene>
    <name evidence="3" type="ORF">JOF54_001743</name>
</gene>
<dbReference type="EMBL" id="JAGIOB010000001">
    <property type="protein sequence ID" value="MBP2416821.1"/>
    <property type="molecule type" value="Genomic_DNA"/>
</dbReference>
<comment type="caution">
    <text evidence="3">The sequence shown here is derived from an EMBL/GenBank/DDBJ whole genome shotgun (WGS) entry which is preliminary data.</text>
</comment>
<dbReference type="SUPFAM" id="SSF101478">
    <property type="entry name" value="ADP-ribosylglycohydrolase"/>
    <property type="match status" value="1"/>
</dbReference>
<dbReference type="InterPro" id="IPR050792">
    <property type="entry name" value="ADP-ribosylglycohydrolase"/>
</dbReference>
<evidence type="ECO:0008006" key="5">
    <source>
        <dbReference type="Google" id="ProtNLM"/>
    </source>
</evidence>
<proteinExistence type="inferred from homology"/>
<dbReference type="Gene3D" id="1.10.4080.10">
    <property type="entry name" value="ADP-ribosylation/Crystallin J1"/>
    <property type="match status" value="1"/>
</dbReference>
<dbReference type="Gene3D" id="3.90.190.10">
    <property type="entry name" value="Protein tyrosine phosphatase superfamily"/>
    <property type="match status" value="1"/>
</dbReference>
<evidence type="ECO:0000313" key="4">
    <source>
        <dbReference type="Proteomes" id="UP000758168"/>
    </source>
</evidence>
<accession>A0ABS4Z6Z6</accession>
<dbReference type="Proteomes" id="UP000758168">
    <property type="component" value="Unassembled WGS sequence"/>
</dbReference>
<keyword evidence="2" id="KW-0378">Hydrolase</keyword>
<keyword evidence="4" id="KW-1185">Reference proteome</keyword>
<dbReference type="InterPro" id="IPR029021">
    <property type="entry name" value="Prot-tyrosine_phosphatase-like"/>
</dbReference>